<keyword evidence="1" id="KW-1133">Transmembrane helix</keyword>
<keyword evidence="1" id="KW-0812">Transmembrane</keyword>
<evidence type="ECO:0000256" key="1">
    <source>
        <dbReference type="SAM" id="Phobius"/>
    </source>
</evidence>
<name>A0A7M1AW78_9BACT</name>
<protein>
    <submittedName>
        <fullName evidence="2">Uncharacterized protein</fullName>
    </submittedName>
</protein>
<reference evidence="2 3" key="1">
    <citation type="submission" date="2019-06" db="EMBL/GenBank/DDBJ databases">
        <title>Sulfurimonas gotlandica sp. nov., a chemoautotrophic and psychrotolerant epsilonproteobacterium isolated from a pelagic redoxcline, and an emended description of the genus Sulfurimonas.</title>
        <authorList>
            <person name="Wang S."/>
            <person name="Jiang L."/>
            <person name="Shao Z."/>
        </authorList>
    </citation>
    <scope>NUCLEOTIDE SEQUENCE [LARGE SCALE GENOMIC DNA]</scope>
    <source>
        <strain evidence="2 3">B2</strain>
    </source>
</reference>
<dbReference type="Proteomes" id="UP000593910">
    <property type="component" value="Chromosome"/>
</dbReference>
<feature type="transmembrane region" description="Helical" evidence="1">
    <location>
        <begin position="7"/>
        <end position="27"/>
    </location>
</feature>
<evidence type="ECO:0000313" key="3">
    <source>
        <dbReference type="Proteomes" id="UP000593910"/>
    </source>
</evidence>
<sequence length="308" mass="35922">MQKKRGIALLITVMFVIIITVAVGYTLKQINNSSKYVEKEKSLYQDHIFVDDVISLLNGSEQLKSIVDNKSAEELYVFLAGIESGIPLNNNGTHLIVYITSGRSTFAINFMDRIQEEFLYEYLTRYNVRGEYIELLKDVMKEPKEGIYYNTTIFEEDPTLFRGSIASMKHLKKINRFYKREYQDDSIDAINFTNLFNFSTDRNTTTERNVTIDLNYATSEVWELITGATPERAKFLSSQEVVYSSKEELYKGLSLGEEEKNRINKFPTDTFVPYLFIKMDIIRENITSHISFEYDMKNKKGYNFVYEI</sequence>
<accession>A0A7M1AW78</accession>
<dbReference type="RefSeq" id="WP_193113040.1">
    <property type="nucleotide sequence ID" value="NZ_CP041165.1"/>
</dbReference>
<dbReference type="KEGG" id="smax:FJR03_08215"/>
<keyword evidence="3" id="KW-1185">Reference proteome</keyword>
<dbReference type="SUPFAM" id="SSF81585">
    <property type="entry name" value="PsbU/PolX domain-like"/>
    <property type="match status" value="1"/>
</dbReference>
<organism evidence="2 3">
    <name type="scientific">Sulfurimonas marina</name>
    <dbReference type="NCBI Taxonomy" id="2590551"/>
    <lineage>
        <taxon>Bacteria</taxon>
        <taxon>Pseudomonadati</taxon>
        <taxon>Campylobacterota</taxon>
        <taxon>Epsilonproteobacteria</taxon>
        <taxon>Campylobacterales</taxon>
        <taxon>Sulfurimonadaceae</taxon>
        <taxon>Sulfurimonas</taxon>
    </lineage>
</organism>
<dbReference type="AlphaFoldDB" id="A0A7M1AW78"/>
<proteinExistence type="predicted"/>
<dbReference type="EMBL" id="CP041165">
    <property type="protein sequence ID" value="QOP41721.1"/>
    <property type="molecule type" value="Genomic_DNA"/>
</dbReference>
<keyword evidence="1" id="KW-0472">Membrane</keyword>
<evidence type="ECO:0000313" key="2">
    <source>
        <dbReference type="EMBL" id="QOP41721.1"/>
    </source>
</evidence>
<gene>
    <name evidence="2" type="ORF">FJR03_08215</name>
</gene>